<dbReference type="GO" id="GO:0000271">
    <property type="term" value="P:polysaccharide biosynthetic process"/>
    <property type="evidence" value="ECO:0007669"/>
    <property type="project" value="InterPro"/>
</dbReference>
<feature type="binding site" evidence="10">
    <location>
        <position position="40"/>
    </location>
    <ligand>
        <name>NAD(+)</name>
        <dbReference type="ChEBI" id="CHEBI:57540"/>
    </ligand>
</feature>
<keyword evidence="5 7" id="KW-0520">NAD</keyword>
<dbReference type="SUPFAM" id="SSF51735">
    <property type="entry name" value="NAD(P)-binding Rossmann-fold domains"/>
    <property type="match status" value="1"/>
</dbReference>
<feature type="binding site" evidence="9">
    <location>
        <position position="289"/>
    </location>
    <ligand>
        <name>substrate</name>
    </ligand>
</feature>
<dbReference type="GO" id="GO:0003979">
    <property type="term" value="F:UDP-glucose 6-dehydrogenase activity"/>
    <property type="evidence" value="ECO:0007669"/>
    <property type="project" value="UniProtKB-EC"/>
</dbReference>
<feature type="active site" description="Nucleophile" evidence="8">
    <location>
        <position position="292"/>
    </location>
</feature>
<comment type="pathway">
    <text evidence="1">Nucleotide-sugar biosynthesis; UDP-alpha-D-glucuronate biosynthesis; UDP-alpha-D-glucuronate from UDP-alpha-D-glucose: step 1/1.</text>
</comment>
<dbReference type="NCBIfam" id="TIGR03026">
    <property type="entry name" value="NDP-sugDHase"/>
    <property type="match status" value="1"/>
</dbReference>
<feature type="binding site" evidence="10">
    <location>
        <position position="370"/>
    </location>
    <ligand>
        <name>NAD(+)</name>
        <dbReference type="ChEBI" id="CHEBI:57540"/>
    </ligand>
</feature>
<dbReference type="Proteomes" id="UP000284916">
    <property type="component" value="Unassembled WGS sequence"/>
</dbReference>
<feature type="binding site" evidence="10">
    <location>
        <position position="124"/>
    </location>
    <ligand>
        <name>NAD(+)</name>
        <dbReference type="ChEBI" id="CHEBI:57540"/>
    </ligand>
</feature>
<keyword evidence="4 7" id="KW-0560">Oxidoreductase</keyword>
<dbReference type="PANTHER" id="PTHR43750">
    <property type="entry name" value="UDP-GLUCOSE 6-DEHYDROGENASE TUAD"/>
    <property type="match status" value="1"/>
</dbReference>
<feature type="binding site" evidence="10">
    <location>
        <position position="89"/>
    </location>
    <ligand>
        <name>NAD(+)</name>
        <dbReference type="ChEBI" id="CHEBI:57540"/>
    </ligand>
</feature>
<feature type="binding site" evidence="10">
    <location>
        <position position="163"/>
    </location>
    <ligand>
        <name>NAD(+)</name>
        <dbReference type="ChEBI" id="CHEBI:57540"/>
    </ligand>
</feature>
<dbReference type="SUPFAM" id="SSF52413">
    <property type="entry name" value="UDP-glucose/GDP-mannose dehydrogenase C-terminal domain"/>
    <property type="match status" value="1"/>
</dbReference>
<dbReference type="InterPro" id="IPR036220">
    <property type="entry name" value="UDP-Glc/GDP-Man_DH_C_sf"/>
</dbReference>
<feature type="binding site" evidence="9">
    <location>
        <position position="236"/>
    </location>
    <ligand>
        <name>substrate</name>
    </ligand>
</feature>
<evidence type="ECO:0000256" key="3">
    <source>
        <dbReference type="ARBA" id="ARBA00012954"/>
    </source>
</evidence>
<dbReference type="InterPro" id="IPR036291">
    <property type="entry name" value="NAD(P)-bd_dom_sf"/>
</dbReference>
<organism evidence="12 13">
    <name type="scientific">Phocaeicola plebeius</name>
    <dbReference type="NCBI Taxonomy" id="310297"/>
    <lineage>
        <taxon>Bacteria</taxon>
        <taxon>Pseudomonadati</taxon>
        <taxon>Bacteroidota</taxon>
        <taxon>Bacteroidia</taxon>
        <taxon>Bacteroidales</taxon>
        <taxon>Bacteroidaceae</taxon>
        <taxon>Phocaeicola</taxon>
    </lineage>
</organism>
<feature type="binding site" evidence="9">
    <location>
        <position position="363"/>
    </location>
    <ligand>
        <name>substrate</name>
    </ligand>
</feature>
<comment type="catalytic activity">
    <reaction evidence="6 7">
        <text>UDP-alpha-D-glucose + 2 NAD(+) + H2O = UDP-alpha-D-glucuronate + 2 NADH + 3 H(+)</text>
        <dbReference type="Rhea" id="RHEA:23596"/>
        <dbReference type="ChEBI" id="CHEBI:15377"/>
        <dbReference type="ChEBI" id="CHEBI:15378"/>
        <dbReference type="ChEBI" id="CHEBI:57540"/>
        <dbReference type="ChEBI" id="CHEBI:57945"/>
        <dbReference type="ChEBI" id="CHEBI:58052"/>
        <dbReference type="ChEBI" id="CHEBI:58885"/>
        <dbReference type="EC" id="1.1.1.22"/>
    </reaction>
</comment>
<dbReference type="InterPro" id="IPR001732">
    <property type="entry name" value="UDP-Glc/GDP-Man_DH_N"/>
</dbReference>
<dbReference type="AlphaFoldDB" id="A0A415J0P6"/>
<dbReference type="Pfam" id="PF03720">
    <property type="entry name" value="UDPG_MGDP_dh_C"/>
    <property type="match status" value="1"/>
</dbReference>
<feature type="binding site" evidence="9">
    <location>
        <position position="445"/>
    </location>
    <ligand>
        <name>substrate</name>
    </ligand>
</feature>
<evidence type="ECO:0000256" key="7">
    <source>
        <dbReference type="PIRNR" id="PIRNR000124"/>
    </source>
</evidence>
<dbReference type="Gene3D" id="3.40.50.720">
    <property type="entry name" value="NAD(P)-binding Rossmann-like Domain"/>
    <property type="match status" value="2"/>
</dbReference>
<reference evidence="12 13" key="1">
    <citation type="submission" date="2018-08" db="EMBL/GenBank/DDBJ databases">
        <title>A genome reference for cultivated species of the human gut microbiota.</title>
        <authorList>
            <person name="Zou Y."/>
            <person name="Xue W."/>
            <person name="Luo G."/>
        </authorList>
    </citation>
    <scope>NUCLEOTIDE SEQUENCE [LARGE SCALE GENOMIC DNA]</scope>
    <source>
        <strain evidence="12 13">AF39-11</strain>
    </source>
</reference>
<dbReference type="Gene3D" id="1.10.1040.10">
    <property type="entry name" value="N-(1-d-carboxylethyl)-l-norvaline Dehydrogenase, domain 2"/>
    <property type="match status" value="1"/>
</dbReference>
<protein>
    <recommendedName>
        <fullName evidence="3 7">UDP-glucose 6-dehydrogenase</fullName>
        <ecNumber evidence="3 7">1.1.1.22</ecNumber>
    </recommendedName>
</protein>
<feature type="binding site" evidence="10">
    <location>
        <position position="295"/>
    </location>
    <ligand>
        <name>NAD(+)</name>
        <dbReference type="ChEBI" id="CHEBI:57540"/>
    </ligand>
</feature>
<evidence type="ECO:0000256" key="6">
    <source>
        <dbReference type="ARBA" id="ARBA00047473"/>
    </source>
</evidence>
<evidence type="ECO:0000256" key="8">
    <source>
        <dbReference type="PIRSR" id="PIRSR500134-1"/>
    </source>
</evidence>
<evidence type="ECO:0000256" key="4">
    <source>
        <dbReference type="ARBA" id="ARBA00023002"/>
    </source>
</evidence>
<evidence type="ECO:0000256" key="2">
    <source>
        <dbReference type="ARBA" id="ARBA00006601"/>
    </source>
</evidence>
<evidence type="ECO:0000256" key="9">
    <source>
        <dbReference type="PIRSR" id="PIRSR500134-2"/>
    </source>
</evidence>
<dbReference type="EC" id="1.1.1.22" evidence="3 7"/>
<comment type="caution">
    <text evidence="12">The sequence shown here is derived from an EMBL/GenBank/DDBJ whole genome shotgun (WGS) entry which is preliminary data.</text>
</comment>
<dbReference type="PIRSF" id="PIRSF500134">
    <property type="entry name" value="UDPglc_DH_bac"/>
    <property type="match status" value="1"/>
</dbReference>
<evidence type="ECO:0000313" key="13">
    <source>
        <dbReference type="Proteomes" id="UP000284916"/>
    </source>
</evidence>
<feature type="binding site" evidence="9">
    <location>
        <position position="362"/>
    </location>
    <ligand>
        <name>substrate</name>
    </ligand>
</feature>
<name>A0A415J0P6_9BACT</name>
<sequence>MNDLKNLNIAVAGTGYVGLSIATLLAQHHRVVAVDVIPEKVEKINNRISPIQDEYIEKYLAEKELNLTATLDGASAYKNADFVVIAAPTNYDPVKNYFDTSHVEEVIDLVLEVNPDAVMVIKSTIPVGYCRSLYVKYAEKFRNTPALAGKKFNLLFSPEFLRESKALYDNLYPSRIIVGFPKFIDGRDEENEAIKAIAGEHLEEKAKEFAALLQEGAIKENIDTLFMGLKEAEAVKLFANTYLALRVSYFNELDTYAEVKGLDTQAIIQGICLDPRIGTHYNNPSFGYGGYCLPKDTKQLLANYADVPENLIHAIVESNRTRKDFIADQVLKKAGYYDYYNRGDFNPETEKQCVIGVYRLTMKSNSDNFRQSSIQGVMKRIKAKGASVIIYEPTLENGSTFFGSKVVNNLDEFKATSNAIIANRYDVCLDDVKDKVYTRDIFRRD</sequence>
<dbReference type="UniPathway" id="UPA00038">
    <property type="reaction ID" value="UER00491"/>
</dbReference>
<dbReference type="Pfam" id="PF03721">
    <property type="entry name" value="UDPG_MGDP_dh_N"/>
    <property type="match status" value="1"/>
</dbReference>
<dbReference type="SUPFAM" id="SSF48179">
    <property type="entry name" value="6-phosphogluconate dehydrogenase C-terminal domain-like"/>
    <property type="match status" value="1"/>
</dbReference>
<evidence type="ECO:0000256" key="5">
    <source>
        <dbReference type="ARBA" id="ARBA00023027"/>
    </source>
</evidence>
<feature type="domain" description="UDP-glucose/GDP-mannose dehydrogenase C-terminal" evidence="11">
    <location>
        <begin position="356"/>
        <end position="444"/>
    </location>
</feature>
<dbReference type="InterPro" id="IPR014027">
    <property type="entry name" value="UDP-Glc/GDP-Man_DH_C"/>
</dbReference>
<evidence type="ECO:0000259" key="11">
    <source>
        <dbReference type="SMART" id="SM00984"/>
    </source>
</evidence>
<feature type="binding site" evidence="9">
    <location>
        <begin position="160"/>
        <end position="163"/>
    </location>
    <ligand>
        <name>substrate</name>
    </ligand>
</feature>
<comment type="similarity">
    <text evidence="2 7">Belongs to the UDP-glucose/GDP-mannose dehydrogenase family.</text>
</comment>
<dbReference type="InterPro" id="IPR028357">
    <property type="entry name" value="UDPglc_DH_bac"/>
</dbReference>
<proteinExistence type="inferred from homology"/>
<dbReference type="InterPro" id="IPR008927">
    <property type="entry name" value="6-PGluconate_DH-like_C_sf"/>
</dbReference>
<dbReference type="GO" id="GO:0051287">
    <property type="term" value="F:NAD binding"/>
    <property type="evidence" value="ECO:0007669"/>
    <property type="project" value="InterPro"/>
</dbReference>
<dbReference type="PIRSF" id="PIRSF000124">
    <property type="entry name" value="UDPglc_GDPman_dh"/>
    <property type="match status" value="1"/>
</dbReference>
<dbReference type="PANTHER" id="PTHR43750:SF2">
    <property type="entry name" value="UDP-GLUCOSE 6-DEHYDROGENASE"/>
    <property type="match status" value="1"/>
</dbReference>
<dbReference type="RefSeq" id="WP_118442082.1">
    <property type="nucleotide sequence ID" value="NZ_QROD01000051.1"/>
</dbReference>
<evidence type="ECO:0000256" key="10">
    <source>
        <dbReference type="PIRSR" id="PIRSR500134-3"/>
    </source>
</evidence>
<dbReference type="Pfam" id="PF00984">
    <property type="entry name" value="UDPG_MGDP_dh"/>
    <property type="match status" value="1"/>
</dbReference>
<feature type="binding site" evidence="9">
    <location>
        <begin position="281"/>
        <end position="285"/>
    </location>
    <ligand>
        <name>substrate</name>
    </ligand>
</feature>
<evidence type="ECO:0000256" key="1">
    <source>
        <dbReference type="ARBA" id="ARBA00004701"/>
    </source>
</evidence>
<dbReference type="SMART" id="SM00984">
    <property type="entry name" value="UDPG_MGDP_dh_C"/>
    <property type="match status" value="1"/>
</dbReference>
<dbReference type="InterPro" id="IPR014026">
    <property type="entry name" value="UDP-Glc/GDP-Man_DH_dimer"/>
</dbReference>
<dbReference type="InterPro" id="IPR017476">
    <property type="entry name" value="UDP-Glc/GDP-Man"/>
</dbReference>
<accession>A0A415J0P6</accession>
<gene>
    <name evidence="12" type="ORF">DW035_12665</name>
</gene>
<feature type="binding site" evidence="10">
    <location>
        <position position="35"/>
    </location>
    <ligand>
        <name>NAD(+)</name>
        <dbReference type="ChEBI" id="CHEBI:57540"/>
    </ligand>
</feature>
<dbReference type="InterPro" id="IPR013328">
    <property type="entry name" value="6PGD_dom2"/>
</dbReference>
<evidence type="ECO:0000313" key="12">
    <source>
        <dbReference type="EMBL" id="RHL13469.1"/>
    </source>
</evidence>
<dbReference type="EMBL" id="QROI01000020">
    <property type="protein sequence ID" value="RHL13469.1"/>
    <property type="molecule type" value="Genomic_DNA"/>
</dbReference>
<dbReference type="GO" id="GO:0006065">
    <property type="term" value="P:UDP-glucuronate biosynthetic process"/>
    <property type="evidence" value="ECO:0007669"/>
    <property type="project" value="UniProtKB-UniPathway"/>
</dbReference>